<sequence>MPKSLINSLAPEAVFYADVFSLFTQGRLFFDAQDWSDGAPTGNRAKSFTISTEYDYQIHNQPDFAMDAGITFHGRFKKANGDWTGRVTKVEFVRDGEEVGEIQIRSGVDLARVTEVGSSGLIWNELTTSGVKGSLTSTTDYINGSLGDDIIFAGAGADYINASRGNDRIFGQGGNDQIDGYDGDDYINGGGGRDRLEGKGGSDTVLGGGGRDTFASDFIGDNVWTGGKGGDRFQVGGWFADQDVSTRVTDFNKKQGDKLDLTELSELLFGYVEEVRYIGKRAFSGDDGVLEIRMENGFVELDYTDDNRVEYGLHLDGLSHFKASQTNWILLPDGWDFS</sequence>
<dbReference type="InterPro" id="IPR050557">
    <property type="entry name" value="RTX_toxin/Mannuronan_C5-epim"/>
</dbReference>
<evidence type="ECO:0000313" key="3">
    <source>
        <dbReference type="EMBL" id="PJE37001.1"/>
    </source>
</evidence>
<comment type="caution">
    <text evidence="3">The sequence shown here is derived from an EMBL/GenBank/DDBJ whole genome shotgun (WGS) entry which is preliminary data.</text>
</comment>
<accession>A0A2M8J2I4</accession>
<comment type="subcellular location">
    <subcellularLocation>
        <location evidence="1">Secreted</location>
    </subcellularLocation>
</comment>
<dbReference type="Gene3D" id="2.150.10.10">
    <property type="entry name" value="Serralysin-like metalloprotease, C-terminal"/>
    <property type="match status" value="1"/>
</dbReference>
<dbReference type="OrthoDB" id="7841278at2"/>
<dbReference type="PANTHER" id="PTHR38340">
    <property type="entry name" value="S-LAYER PROTEIN"/>
    <property type="match status" value="1"/>
</dbReference>
<evidence type="ECO:0000256" key="1">
    <source>
        <dbReference type="ARBA" id="ARBA00004613"/>
    </source>
</evidence>
<gene>
    <name evidence="3" type="ORF">CVM52_09015</name>
</gene>
<dbReference type="InterPro" id="IPR001343">
    <property type="entry name" value="Hemolysn_Ca-bd"/>
</dbReference>
<dbReference type="PRINTS" id="PR00313">
    <property type="entry name" value="CABNDNGRPT"/>
</dbReference>
<keyword evidence="2" id="KW-0964">Secreted</keyword>
<name>A0A2M8J2I4_9RHOB</name>
<dbReference type="InterPro" id="IPR018511">
    <property type="entry name" value="Hemolysin-typ_Ca-bd_CS"/>
</dbReference>
<evidence type="ECO:0000313" key="4">
    <source>
        <dbReference type="Proteomes" id="UP000231553"/>
    </source>
</evidence>
<reference evidence="3 4" key="1">
    <citation type="journal article" date="2018" name="Int. J. Syst. Evol. Microbiol.">
        <title>Pseudooceanicola lipolyticus sp. nov., a marine alphaproteobacterium, reclassification of Oceanicola flagellatus as Pseudooceanicola flagellatus comb. nov. and emended description of the genus Pseudooceanicola.</title>
        <authorList>
            <person name="Huang M.-M."/>
            <person name="Guo L.-L."/>
            <person name="Wu Y.-H."/>
            <person name="Lai Q.-L."/>
            <person name="Shao Z.-Z."/>
            <person name="Wang C.-S."/>
            <person name="Wu M."/>
            <person name="Xu X.-W."/>
        </authorList>
    </citation>
    <scope>NUCLEOTIDE SEQUENCE [LARGE SCALE GENOMIC DNA]</scope>
    <source>
        <strain evidence="3 4">157</strain>
    </source>
</reference>
<dbReference type="GO" id="GO:0005576">
    <property type="term" value="C:extracellular region"/>
    <property type="evidence" value="ECO:0007669"/>
    <property type="project" value="UniProtKB-SubCell"/>
</dbReference>
<dbReference type="Proteomes" id="UP000231553">
    <property type="component" value="Unassembled WGS sequence"/>
</dbReference>
<protein>
    <recommendedName>
        <fullName evidence="5">Calcium-binding protein</fullName>
    </recommendedName>
</protein>
<dbReference type="AlphaFoldDB" id="A0A2M8J2I4"/>
<keyword evidence="4" id="KW-1185">Reference proteome</keyword>
<dbReference type="PROSITE" id="PS00330">
    <property type="entry name" value="HEMOLYSIN_CALCIUM"/>
    <property type="match status" value="1"/>
</dbReference>
<dbReference type="PANTHER" id="PTHR38340:SF1">
    <property type="entry name" value="S-LAYER PROTEIN"/>
    <property type="match status" value="1"/>
</dbReference>
<evidence type="ECO:0008006" key="5">
    <source>
        <dbReference type="Google" id="ProtNLM"/>
    </source>
</evidence>
<dbReference type="SUPFAM" id="SSF51120">
    <property type="entry name" value="beta-Roll"/>
    <property type="match status" value="1"/>
</dbReference>
<dbReference type="Pfam" id="PF00353">
    <property type="entry name" value="HemolysinCabind"/>
    <property type="match status" value="1"/>
</dbReference>
<dbReference type="RefSeq" id="WP_100162181.1">
    <property type="nucleotide sequence ID" value="NZ_PGTB01000024.1"/>
</dbReference>
<organism evidence="3 4">
    <name type="scientific">Pseudooceanicola lipolyticus</name>
    <dbReference type="NCBI Taxonomy" id="2029104"/>
    <lineage>
        <taxon>Bacteria</taxon>
        <taxon>Pseudomonadati</taxon>
        <taxon>Pseudomonadota</taxon>
        <taxon>Alphaproteobacteria</taxon>
        <taxon>Rhodobacterales</taxon>
        <taxon>Paracoccaceae</taxon>
        <taxon>Pseudooceanicola</taxon>
    </lineage>
</organism>
<proteinExistence type="predicted"/>
<evidence type="ECO:0000256" key="2">
    <source>
        <dbReference type="ARBA" id="ARBA00022525"/>
    </source>
</evidence>
<dbReference type="EMBL" id="PGTB01000024">
    <property type="protein sequence ID" value="PJE37001.1"/>
    <property type="molecule type" value="Genomic_DNA"/>
</dbReference>
<dbReference type="GO" id="GO:0005509">
    <property type="term" value="F:calcium ion binding"/>
    <property type="evidence" value="ECO:0007669"/>
    <property type="project" value="InterPro"/>
</dbReference>
<dbReference type="InterPro" id="IPR011049">
    <property type="entry name" value="Serralysin-like_metalloprot_C"/>
</dbReference>